<evidence type="ECO:0000313" key="4">
    <source>
        <dbReference type="Proteomes" id="UP000186168"/>
    </source>
</evidence>
<gene>
    <name evidence="3" type="ORF">SPAR_31101</name>
</gene>
<evidence type="ECO:0000256" key="1">
    <source>
        <dbReference type="SAM" id="MobiDB-lite"/>
    </source>
</evidence>
<evidence type="ECO:0000259" key="2">
    <source>
        <dbReference type="Pfam" id="PF13340"/>
    </source>
</evidence>
<dbReference type="Proteomes" id="UP000186168">
    <property type="component" value="Unassembled WGS sequence"/>
</dbReference>
<dbReference type="InterPro" id="IPR025161">
    <property type="entry name" value="IS402-like_dom"/>
</dbReference>
<feature type="domain" description="Insertion element IS402-like" evidence="2">
    <location>
        <begin position="11"/>
        <end position="71"/>
    </location>
</feature>
<organism evidence="3 4">
    <name type="scientific">Streptomyces sparsogenes DSM 40356</name>
    <dbReference type="NCBI Taxonomy" id="1331668"/>
    <lineage>
        <taxon>Bacteria</taxon>
        <taxon>Bacillati</taxon>
        <taxon>Actinomycetota</taxon>
        <taxon>Actinomycetes</taxon>
        <taxon>Kitasatosporales</taxon>
        <taxon>Streptomycetaceae</taxon>
        <taxon>Streptomyces</taxon>
    </lineage>
</organism>
<reference evidence="3 4" key="1">
    <citation type="submission" date="2013-05" db="EMBL/GenBank/DDBJ databases">
        <title>Genome sequence of Streptomyces sparsogenes DSM 40356.</title>
        <authorList>
            <person name="Coyne S."/>
            <person name="Seebeck F.P."/>
        </authorList>
    </citation>
    <scope>NUCLEOTIDE SEQUENCE [LARGE SCALE GENOMIC DNA]</scope>
    <source>
        <strain evidence="3 4">DSM 40356</strain>
    </source>
</reference>
<sequence length="112" mass="12450">MAERRPYPRDLSGARWALDEPVLSAWRTERRRHALNIGRPPEHDLREIMNAILYVDRTGCRDATCPTTSRPGKPCTTTSPSGRRTACSPSSPALYGGCYGSERARKRSGPHA</sequence>
<keyword evidence="4" id="KW-1185">Reference proteome</keyword>
<proteinExistence type="predicted"/>
<comment type="caution">
    <text evidence="3">The sequence shown here is derived from an EMBL/GenBank/DDBJ whole genome shotgun (WGS) entry which is preliminary data.</text>
</comment>
<name>A0A1R1SB60_9ACTN</name>
<evidence type="ECO:0000313" key="3">
    <source>
        <dbReference type="EMBL" id="OMI35472.1"/>
    </source>
</evidence>
<protein>
    <submittedName>
        <fullName evidence="3">Transposase IS4 family protein</fullName>
    </submittedName>
</protein>
<dbReference type="AlphaFoldDB" id="A0A1R1SB60"/>
<dbReference type="EMBL" id="ASQP01000396">
    <property type="protein sequence ID" value="OMI35472.1"/>
    <property type="molecule type" value="Genomic_DNA"/>
</dbReference>
<feature type="region of interest" description="Disordered" evidence="1">
    <location>
        <begin position="65"/>
        <end position="91"/>
    </location>
</feature>
<dbReference type="Pfam" id="PF13340">
    <property type="entry name" value="DUF4096"/>
    <property type="match status" value="1"/>
</dbReference>
<accession>A0A1R1SB60</accession>